<dbReference type="InterPro" id="IPR000719">
    <property type="entry name" value="Prot_kinase_dom"/>
</dbReference>
<feature type="binding site" evidence="7">
    <location>
        <position position="40"/>
    </location>
    <ligand>
        <name>ATP</name>
        <dbReference type="ChEBI" id="CHEBI:30616"/>
    </ligand>
</feature>
<evidence type="ECO:0000256" key="5">
    <source>
        <dbReference type="ARBA" id="ARBA00022777"/>
    </source>
</evidence>
<evidence type="ECO:0000256" key="2">
    <source>
        <dbReference type="ARBA" id="ARBA00022527"/>
    </source>
</evidence>
<dbReference type="Pfam" id="PF00069">
    <property type="entry name" value="Pkinase"/>
    <property type="match status" value="1"/>
</dbReference>
<dbReference type="PROSITE" id="PS00107">
    <property type="entry name" value="PROTEIN_KINASE_ATP"/>
    <property type="match status" value="1"/>
</dbReference>
<feature type="region of interest" description="Disordered" evidence="8">
    <location>
        <begin position="303"/>
        <end position="345"/>
    </location>
</feature>
<dbReference type="EC" id="2.7.11.1" evidence="1"/>
<keyword evidence="3" id="KW-0808">Transferase</keyword>
<dbReference type="CDD" id="cd14014">
    <property type="entry name" value="STKc_PknB_like"/>
    <property type="match status" value="1"/>
</dbReference>
<protein>
    <recommendedName>
        <fullName evidence="1">non-specific serine/threonine protein kinase</fullName>
        <ecNumber evidence="1">2.7.11.1</ecNumber>
    </recommendedName>
</protein>
<name>A0ABW2KH23_9ACTN</name>
<reference evidence="11" key="1">
    <citation type="journal article" date="2019" name="Int. J. Syst. Evol. Microbiol.">
        <title>The Global Catalogue of Microorganisms (GCM) 10K type strain sequencing project: providing services to taxonomists for standard genome sequencing and annotation.</title>
        <authorList>
            <consortium name="The Broad Institute Genomics Platform"/>
            <consortium name="The Broad Institute Genome Sequencing Center for Infectious Disease"/>
            <person name="Wu L."/>
            <person name="Ma J."/>
        </authorList>
    </citation>
    <scope>NUCLEOTIDE SEQUENCE [LARGE SCALE GENOMIC DNA]</scope>
    <source>
        <strain evidence="11">CGMCC 4.7382</strain>
    </source>
</reference>
<evidence type="ECO:0000256" key="6">
    <source>
        <dbReference type="ARBA" id="ARBA00022840"/>
    </source>
</evidence>
<dbReference type="InterPro" id="IPR017441">
    <property type="entry name" value="Protein_kinase_ATP_BS"/>
</dbReference>
<keyword evidence="11" id="KW-1185">Reference proteome</keyword>
<gene>
    <name evidence="10" type="ORF">ACFQRF_12125</name>
</gene>
<evidence type="ECO:0000313" key="11">
    <source>
        <dbReference type="Proteomes" id="UP001596540"/>
    </source>
</evidence>
<keyword evidence="6 7" id="KW-0067">ATP-binding</keyword>
<comment type="caution">
    <text evidence="10">The sequence shown here is derived from an EMBL/GenBank/DDBJ whole genome shotgun (WGS) entry which is preliminary data.</text>
</comment>
<dbReference type="Proteomes" id="UP001596540">
    <property type="component" value="Unassembled WGS sequence"/>
</dbReference>
<dbReference type="EMBL" id="JBHTBH010000005">
    <property type="protein sequence ID" value="MFC7328489.1"/>
    <property type="molecule type" value="Genomic_DNA"/>
</dbReference>
<evidence type="ECO:0000259" key="9">
    <source>
        <dbReference type="PROSITE" id="PS50011"/>
    </source>
</evidence>
<dbReference type="PROSITE" id="PS00108">
    <property type="entry name" value="PROTEIN_KINASE_ST"/>
    <property type="match status" value="1"/>
</dbReference>
<accession>A0ABW2KH23</accession>
<keyword evidence="5 10" id="KW-0418">Kinase</keyword>
<sequence length="561" mass="59970">MVADRVFGGRYRLLEALGSGGMSEVWKGVDERLERPVAVKLVRPDPVDRPDTVARFHREARVTALLAGHPNIVVLYDYGTHAEWVYAVMELVAGRTLTAELHERGPLPVALAAAWGAQICAGLSAAHAAGVVHRDVKPGNLMVVDRGVGAGAPAEGALKMLDFGIAGFRAAAVHSRPRSRTADLIGTPLYMSPEQIQGQPAGAAGDLYSFGAILYEMLTGRPPFRAPEPLPVMRMHLVETPRPPERLRDGIPPALSALVGELLAKSPGERPGDAGEVRDRLLAFTEGAPASVAAAARLARVPAARATRPAGQPAGQPASPARRAELRRRLADADRRGAAGDPETAVREIGTLIPDLERSFGADHVATLTARRRHAYLSNKAGRPVAAADAFARLVTDLERVYGPRHPETLTARHYLATATGHAGYYERAARIHAELIPDLVAVHGADSARVLISRLHEAVAVGESGAFRQAADLLDDLVPRLERVVGRDAADTFTARHYRADYAGRAGDAATAARLYDALLADHARARGADHPRTARLRARLDRWRQSARAGLSGSEGQHA</sequence>
<keyword evidence="2" id="KW-0723">Serine/threonine-protein kinase</keyword>
<keyword evidence="4 7" id="KW-0547">Nucleotide-binding</keyword>
<evidence type="ECO:0000256" key="1">
    <source>
        <dbReference type="ARBA" id="ARBA00012513"/>
    </source>
</evidence>
<dbReference type="InterPro" id="IPR008271">
    <property type="entry name" value="Ser/Thr_kinase_AS"/>
</dbReference>
<dbReference type="RefSeq" id="WP_379871147.1">
    <property type="nucleotide sequence ID" value="NZ_JBHTBH010000005.1"/>
</dbReference>
<dbReference type="Gene3D" id="3.30.200.20">
    <property type="entry name" value="Phosphorylase Kinase, domain 1"/>
    <property type="match status" value="1"/>
</dbReference>
<dbReference type="Gene3D" id="1.10.510.10">
    <property type="entry name" value="Transferase(Phosphotransferase) domain 1"/>
    <property type="match status" value="1"/>
</dbReference>
<dbReference type="GO" id="GO:0016301">
    <property type="term" value="F:kinase activity"/>
    <property type="evidence" value="ECO:0007669"/>
    <property type="project" value="UniProtKB-KW"/>
</dbReference>
<dbReference type="SUPFAM" id="SSF56112">
    <property type="entry name" value="Protein kinase-like (PK-like)"/>
    <property type="match status" value="1"/>
</dbReference>
<dbReference type="PROSITE" id="PS50011">
    <property type="entry name" value="PROTEIN_KINASE_DOM"/>
    <property type="match status" value="1"/>
</dbReference>
<dbReference type="InterPro" id="IPR011990">
    <property type="entry name" value="TPR-like_helical_dom_sf"/>
</dbReference>
<evidence type="ECO:0000256" key="7">
    <source>
        <dbReference type="PROSITE-ProRule" id="PRU10141"/>
    </source>
</evidence>
<feature type="compositionally biased region" description="Basic and acidic residues" evidence="8">
    <location>
        <begin position="322"/>
        <end position="338"/>
    </location>
</feature>
<proteinExistence type="predicted"/>
<dbReference type="PANTHER" id="PTHR43289:SF6">
    <property type="entry name" value="SERINE_THREONINE-PROTEIN KINASE NEKL-3"/>
    <property type="match status" value="1"/>
</dbReference>
<feature type="domain" description="Protein kinase" evidence="9">
    <location>
        <begin position="11"/>
        <end position="282"/>
    </location>
</feature>
<evidence type="ECO:0000256" key="8">
    <source>
        <dbReference type="SAM" id="MobiDB-lite"/>
    </source>
</evidence>
<dbReference type="InterPro" id="IPR011009">
    <property type="entry name" value="Kinase-like_dom_sf"/>
</dbReference>
<feature type="compositionally biased region" description="Low complexity" evidence="8">
    <location>
        <begin position="303"/>
        <end position="321"/>
    </location>
</feature>
<dbReference type="Gene3D" id="1.25.40.10">
    <property type="entry name" value="Tetratricopeptide repeat domain"/>
    <property type="match status" value="1"/>
</dbReference>
<dbReference type="PANTHER" id="PTHR43289">
    <property type="entry name" value="MITOGEN-ACTIVATED PROTEIN KINASE KINASE KINASE 20-RELATED"/>
    <property type="match status" value="1"/>
</dbReference>
<evidence type="ECO:0000256" key="3">
    <source>
        <dbReference type="ARBA" id="ARBA00022679"/>
    </source>
</evidence>
<evidence type="ECO:0000313" key="10">
    <source>
        <dbReference type="EMBL" id="MFC7328489.1"/>
    </source>
</evidence>
<dbReference type="SMART" id="SM00220">
    <property type="entry name" value="S_TKc"/>
    <property type="match status" value="1"/>
</dbReference>
<evidence type="ECO:0000256" key="4">
    <source>
        <dbReference type="ARBA" id="ARBA00022741"/>
    </source>
</evidence>
<organism evidence="10 11">
    <name type="scientific">Marinactinospora rubrisoli</name>
    <dbReference type="NCBI Taxonomy" id="2715399"/>
    <lineage>
        <taxon>Bacteria</taxon>
        <taxon>Bacillati</taxon>
        <taxon>Actinomycetota</taxon>
        <taxon>Actinomycetes</taxon>
        <taxon>Streptosporangiales</taxon>
        <taxon>Nocardiopsidaceae</taxon>
        <taxon>Marinactinospora</taxon>
    </lineage>
</organism>